<comment type="caution">
    <text evidence="10">The sequence shown here is derived from an EMBL/GenBank/DDBJ whole genome shotgun (WGS) entry which is preliminary data.</text>
</comment>
<dbReference type="Proteomes" id="UP000649617">
    <property type="component" value="Unassembled WGS sequence"/>
</dbReference>
<keyword evidence="4" id="KW-0472">Membrane</keyword>
<dbReference type="InterPro" id="IPR001828">
    <property type="entry name" value="ANF_lig-bd_rcpt"/>
</dbReference>
<keyword evidence="5" id="KW-0675">Receptor</keyword>
<dbReference type="OrthoDB" id="426787at2759"/>
<feature type="chain" id="PRO_5032626742" evidence="7">
    <location>
        <begin position="28"/>
        <end position="723"/>
    </location>
</feature>
<dbReference type="AlphaFoldDB" id="A0A812VKB3"/>
<evidence type="ECO:0000313" key="10">
    <source>
        <dbReference type="EMBL" id="CAE7646038.1"/>
    </source>
</evidence>
<name>A0A812VKB3_SYMPI</name>
<evidence type="ECO:0000259" key="9">
    <source>
        <dbReference type="Pfam" id="PF07699"/>
    </source>
</evidence>
<evidence type="ECO:0000313" key="11">
    <source>
        <dbReference type="Proteomes" id="UP000649617"/>
    </source>
</evidence>
<dbReference type="GO" id="GO:0016020">
    <property type="term" value="C:membrane"/>
    <property type="evidence" value="ECO:0007669"/>
    <property type="project" value="UniProtKB-SubCell"/>
</dbReference>
<feature type="non-terminal residue" evidence="10">
    <location>
        <position position="723"/>
    </location>
</feature>
<evidence type="ECO:0000256" key="3">
    <source>
        <dbReference type="ARBA" id="ARBA00022989"/>
    </source>
</evidence>
<dbReference type="Gene3D" id="2.10.50.10">
    <property type="entry name" value="Tumor Necrosis Factor Receptor, subunit A, domain 2"/>
    <property type="match status" value="2"/>
</dbReference>
<evidence type="ECO:0000256" key="1">
    <source>
        <dbReference type="ARBA" id="ARBA00004141"/>
    </source>
</evidence>
<dbReference type="PRINTS" id="PR00248">
    <property type="entry name" value="GPCRMGR"/>
</dbReference>
<evidence type="ECO:0000259" key="8">
    <source>
        <dbReference type="Pfam" id="PF01094"/>
    </source>
</evidence>
<dbReference type="EMBL" id="CAJNIZ010042989">
    <property type="protein sequence ID" value="CAE7646038.1"/>
    <property type="molecule type" value="Genomic_DNA"/>
</dbReference>
<dbReference type="GO" id="GO:0004930">
    <property type="term" value="F:G protein-coupled receptor activity"/>
    <property type="evidence" value="ECO:0007669"/>
    <property type="project" value="InterPro"/>
</dbReference>
<evidence type="ECO:0000256" key="5">
    <source>
        <dbReference type="ARBA" id="ARBA00023170"/>
    </source>
</evidence>
<accession>A0A812VKB3</accession>
<dbReference type="SUPFAM" id="SSF53822">
    <property type="entry name" value="Periplasmic binding protein-like I"/>
    <property type="match status" value="1"/>
</dbReference>
<dbReference type="SMART" id="SM01411">
    <property type="entry name" value="Ephrin_rec_like"/>
    <property type="match status" value="2"/>
</dbReference>
<dbReference type="InterPro" id="IPR050726">
    <property type="entry name" value="mGluR"/>
</dbReference>
<dbReference type="Gene3D" id="3.40.50.2300">
    <property type="match status" value="3"/>
</dbReference>
<reference evidence="10" key="1">
    <citation type="submission" date="2021-02" db="EMBL/GenBank/DDBJ databases">
        <authorList>
            <person name="Dougan E. K."/>
            <person name="Rhodes N."/>
            <person name="Thang M."/>
            <person name="Chan C."/>
        </authorList>
    </citation>
    <scope>NUCLEOTIDE SEQUENCE</scope>
</reference>
<feature type="signal peptide" evidence="7">
    <location>
        <begin position="1"/>
        <end position="27"/>
    </location>
</feature>
<dbReference type="Pfam" id="PF07699">
    <property type="entry name" value="Ephrin_rec_like"/>
    <property type="match status" value="1"/>
</dbReference>
<evidence type="ECO:0000256" key="2">
    <source>
        <dbReference type="ARBA" id="ARBA00022692"/>
    </source>
</evidence>
<evidence type="ECO:0000256" key="4">
    <source>
        <dbReference type="ARBA" id="ARBA00023136"/>
    </source>
</evidence>
<dbReference type="InterPro" id="IPR028082">
    <property type="entry name" value="Peripla_BP_I"/>
</dbReference>
<feature type="domain" description="Receptor ligand binding region" evidence="8">
    <location>
        <begin position="101"/>
        <end position="385"/>
    </location>
</feature>
<dbReference type="Pfam" id="PF01094">
    <property type="entry name" value="ANF_receptor"/>
    <property type="match status" value="1"/>
</dbReference>
<evidence type="ECO:0000256" key="6">
    <source>
        <dbReference type="ARBA" id="ARBA00023180"/>
    </source>
</evidence>
<keyword evidence="11" id="KW-1185">Reference proteome</keyword>
<sequence length="723" mass="77830">MAGHGLRLHMWLRLRSALLFSLSFVRCASVEFALGALADDVQLHAAAAAALIDYQKNFNASLAARLGPPIIQIPGGVHPNASMGAIRLNMKDDGSSDKTGMVATPVATLGGVRQIPQISCCAKSPKLSDKKEYPFFIRTMPPDTFLATAIWHWVLHFNVATAACVYSDEGYGQSLFGTLNDLARANGQQDRIQGQGLGQMRRGFDGEQARKVIKLVKQIGSHFVILLAAVSVAEGLLNILEEEGMLTPAWQILSTDTLLAASGRTVGYMYLRPAGDGAKVPELQQLWSRLSPRDMQATDQMQLPAGLVGDEMFDEGDAIFNFDSVYAYFIAINNLLHSGMDATEVRGRALYDEMSRLRFNGVSGDMSFDRNGDRLGVFELLNTQSDGSIVSVASFSAKTLNFTVTDPLTWMDGSVGYSPPPDMYSCDPGFYQEEQTRQCKRCPQGNFCEGGLTGPLIPCPRGTFAPDVGMTNCTACPKGSFALDAGAAECVSCQPGTEGPFEGMEICRSCEVGFFMPFSGSNQCLPCGKNQITPGLGSTSESDCVCAEGSFMCPSEGCIPCPTGLLCPEGLGPPEQAAGFWTDSNASQCDFSVLRCRDRAECPQGPLGRCSEGRVGQACNNCEPGYYSRGSTCERCREGDTMPVILVLILLLALLAFVSNSNWDPSQVSLNTVTAASVTSQLLMAIQSLGSIRDWGVKGQEPVATLINLTKLVMFDFHFIRTS</sequence>
<gene>
    <name evidence="10" type="primary">Grm2</name>
    <name evidence="10" type="ORF">SPIL2461_LOCUS17171</name>
</gene>
<organism evidence="10 11">
    <name type="scientific">Symbiodinium pilosum</name>
    <name type="common">Dinoflagellate</name>
    <dbReference type="NCBI Taxonomy" id="2952"/>
    <lineage>
        <taxon>Eukaryota</taxon>
        <taxon>Sar</taxon>
        <taxon>Alveolata</taxon>
        <taxon>Dinophyceae</taxon>
        <taxon>Suessiales</taxon>
        <taxon>Symbiodiniaceae</taxon>
        <taxon>Symbiodinium</taxon>
    </lineage>
</organism>
<feature type="domain" description="Tyrosine-protein kinase ephrin type A/B receptor-like" evidence="9">
    <location>
        <begin position="502"/>
        <end position="544"/>
    </location>
</feature>
<dbReference type="SUPFAM" id="SSF57184">
    <property type="entry name" value="Growth factor receptor domain"/>
    <property type="match status" value="1"/>
</dbReference>
<keyword evidence="2" id="KW-0812">Transmembrane</keyword>
<dbReference type="InterPro" id="IPR009030">
    <property type="entry name" value="Growth_fac_rcpt_cys_sf"/>
</dbReference>
<comment type="subcellular location">
    <subcellularLocation>
        <location evidence="1">Membrane</location>
        <topology evidence="1">Multi-pass membrane protein</topology>
    </subcellularLocation>
</comment>
<dbReference type="PANTHER" id="PTHR24060">
    <property type="entry name" value="METABOTROPIC GLUTAMATE RECEPTOR"/>
    <property type="match status" value="1"/>
</dbReference>
<evidence type="ECO:0000256" key="7">
    <source>
        <dbReference type="SAM" id="SignalP"/>
    </source>
</evidence>
<proteinExistence type="predicted"/>
<keyword evidence="6" id="KW-0325">Glycoprotein</keyword>
<keyword evidence="7" id="KW-0732">Signal</keyword>
<dbReference type="InterPro" id="IPR011641">
    <property type="entry name" value="Tyr-kin_ephrin_A/B_rcpt-like"/>
</dbReference>
<dbReference type="InterPro" id="IPR000337">
    <property type="entry name" value="GPCR_3"/>
</dbReference>
<keyword evidence="3" id="KW-1133">Transmembrane helix</keyword>
<protein>
    <submittedName>
        <fullName evidence="10">Grm2 protein</fullName>
    </submittedName>
</protein>